<feature type="domain" description="Toprim" evidence="8">
    <location>
        <begin position="95"/>
        <end position="190"/>
    </location>
</feature>
<evidence type="ECO:0000259" key="8">
    <source>
        <dbReference type="PROSITE" id="PS50880"/>
    </source>
</evidence>
<dbReference type="SMART" id="SM00493">
    <property type="entry name" value="TOPRIM"/>
    <property type="match status" value="1"/>
</dbReference>
<dbReference type="PROSITE" id="PS50880">
    <property type="entry name" value="TOPRIM"/>
    <property type="match status" value="1"/>
</dbReference>
<dbReference type="GO" id="GO:0006281">
    <property type="term" value="P:DNA repair"/>
    <property type="evidence" value="ECO:0007669"/>
    <property type="project" value="UniProtKB-UniRule"/>
</dbReference>
<dbReference type="PROSITE" id="PS01300">
    <property type="entry name" value="RECR"/>
    <property type="match status" value="1"/>
</dbReference>
<dbReference type="SUPFAM" id="SSF111304">
    <property type="entry name" value="Recombination protein RecR"/>
    <property type="match status" value="1"/>
</dbReference>
<keyword evidence="1 7" id="KW-0479">Metal-binding</keyword>
<dbReference type="InterPro" id="IPR034137">
    <property type="entry name" value="TOPRIM_RecR"/>
</dbReference>
<reference evidence="9" key="2">
    <citation type="submission" date="2006-01" db="EMBL/GenBank/DDBJ databases">
        <authorList>
            <person name="Genoscope"/>
        </authorList>
    </citation>
    <scope>NUCLEOTIDE SEQUENCE</scope>
</reference>
<accession>Q1Q3A9</accession>
<dbReference type="InterPro" id="IPR000093">
    <property type="entry name" value="DNA_Rcmb_RecR"/>
</dbReference>
<dbReference type="HAMAP" id="MF_00017">
    <property type="entry name" value="RecR"/>
    <property type="match status" value="1"/>
</dbReference>
<keyword evidence="2 7" id="KW-0227">DNA damage</keyword>
<evidence type="ECO:0000256" key="7">
    <source>
        <dbReference type="HAMAP-Rule" id="MF_00017"/>
    </source>
</evidence>
<dbReference type="InterPro" id="IPR006171">
    <property type="entry name" value="TOPRIM_dom"/>
</dbReference>
<evidence type="ECO:0000256" key="4">
    <source>
        <dbReference type="ARBA" id="ARBA00022833"/>
    </source>
</evidence>
<feature type="zinc finger region" description="C4-type" evidence="7">
    <location>
        <begin position="72"/>
        <end position="87"/>
    </location>
</feature>
<dbReference type="Gene3D" id="3.30.60.80">
    <property type="match status" value="1"/>
</dbReference>
<keyword evidence="6 7" id="KW-0234">DNA repair</keyword>
<comment type="function">
    <text evidence="7">May play a role in DNA repair. It seems to be involved in an RecBC-independent recombinational process of DNA repair. It may act with RecF and RecO.</text>
</comment>
<dbReference type="Pfam" id="PF02132">
    <property type="entry name" value="RecR_ZnF"/>
    <property type="match status" value="1"/>
</dbReference>
<dbReference type="EMBL" id="LT934425">
    <property type="protein sequence ID" value="SOH02702.1"/>
    <property type="molecule type" value="Genomic_DNA"/>
</dbReference>
<proteinExistence type="inferred from homology"/>
<reference evidence="11" key="4">
    <citation type="submission" date="2017-10" db="EMBL/GenBank/DDBJ databases">
        <authorList>
            <person name="Banno H."/>
            <person name="Chua N.-H."/>
        </authorList>
    </citation>
    <scope>NUCLEOTIDE SEQUENCE [LARGE SCALE GENOMIC DNA]</scope>
    <source>
        <strain evidence="11">Kuenenia_mbr1_ru-nijmegen</strain>
    </source>
</reference>
<evidence type="ECO:0000256" key="3">
    <source>
        <dbReference type="ARBA" id="ARBA00022771"/>
    </source>
</evidence>
<reference evidence="9" key="1">
    <citation type="journal article" date="2006" name="Nature">
        <title>Deciphering the evolution and metabolism of an anammox bacterium from a community genome.</title>
        <authorList>
            <person name="Strous M."/>
            <person name="Pelletier E."/>
            <person name="Mangenot S."/>
            <person name="Rattei T."/>
            <person name="Lehner A."/>
            <person name="Taylor M.W."/>
            <person name="Horn M."/>
            <person name="Daims H."/>
            <person name="Bartol-Mavel D."/>
            <person name="Wincker P."/>
            <person name="Barbe V."/>
            <person name="Fonknechten N."/>
            <person name="Vallenet D."/>
            <person name="Segurens B."/>
            <person name="Schenowitz-Truong C."/>
            <person name="Medigue C."/>
            <person name="Collingro A."/>
            <person name="Snel B."/>
            <person name="Dutilh B.E."/>
            <person name="OpDenCamp H.J.M."/>
            <person name="vanDerDrift C."/>
            <person name="Cirpus I."/>
            <person name="vanDePas-Schoonen K.T."/>
            <person name="Harhangi H.R."/>
            <person name="vanNiftrik L."/>
            <person name="Schmid M."/>
            <person name="Keltjens J."/>
            <person name="vanDeVossenberg J."/>
            <person name="Kartal B."/>
            <person name="Meier H."/>
            <person name="Frishman D."/>
            <person name="Huynen M.A."/>
            <person name="Mewes H."/>
            <person name="Weissenbach J."/>
            <person name="Jetten M.S.M."/>
            <person name="Wagner M."/>
            <person name="LePaslier D."/>
        </authorList>
    </citation>
    <scope>NUCLEOTIDE SEQUENCE</scope>
</reference>
<evidence type="ECO:0000256" key="6">
    <source>
        <dbReference type="ARBA" id="ARBA00023204"/>
    </source>
</evidence>
<organism evidence="9">
    <name type="scientific">Kuenenia stuttgartiensis</name>
    <dbReference type="NCBI Taxonomy" id="174633"/>
    <lineage>
        <taxon>Bacteria</taxon>
        <taxon>Pseudomonadati</taxon>
        <taxon>Planctomycetota</taxon>
        <taxon>Candidatus Brocadiia</taxon>
        <taxon>Candidatus Brocadiales</taxon>
        <taxon>Candidatus Brocadiaceae</taxon>
        <taxon>Candidatus Kuenenia</taxon>
    </lineage>
</organism>
<comment type="similarity">
    <text evidence="7">Belongs to the RecR family.</text>
</comment>
<dbReference type="Pfam" id="PF21176">
    <property type="entry name" value="RecR_HhH"/>
    <property type="match status" value="1"/>
</dbReference>
<dbReference type="InterPro" id="IPR015967">
    <property type="entry name" value="Rcmb_RecR_Znf"/>
</dbReference>
<dbReference type="GO" id="GO:0006310">
    <property type="term" value="P:DNA recombination"/>
    <property type="evidence" value="ECO:0007669"/>
    <property type="project" value="UniProtKB-UniRule"/>
</dbReference>
<dbReference type="PANTHER" id="PTHR30446">
    <property type="entry name" value="RECOMBINATION PROTEIN RECR"/>
    <property type="match status" value="1"/>
</dbReference>
<evidence type="ECO:0000313" key="12">
    <source>
        <dbReference type="Proteomes" id="UP000221734"/>
    </source>
</evidence>
<dbReference type="KEGG" id="kst:KSMBR1_0182"/>
<reference evidence="12" key="3">
    <citation type="submission" date="2017-10" db="EMBL/GenBank/DDBJ databases">
        <authorList>
            <person name="Frank J."/>
        </authorList>
    </citation>
    <scope>NUCLEOTIDE SEQUENCE [LARGE SCALE GENOMIC DNA]</scope>
</reference>
<evidence type="ECO:0000256" key="2">
    <source>
        <dbReference type="ARBA" id="ARBA00022763"/>
    </source>
</evidence>
<dbReference type="Proteomes" id="UP000221734">
    <property type="component" value="Chromosome Kuenenia_stuttgartiensis_MBR1"/>
</dbReference>
<dbReference type="CDD" id="cd01025">
    <property type="entry name" value="TOPRIM_recR"/>
    <property type="match status" value="1"/>
</dbReference>
<dbReference type="GO" id="GO:0003677">
    <property type="term" value="F:DNA binding"/>
    <property type="evidence" value="ECO:0007669"/>
    <property type="project" value="UniProtKB-UniRule"/>
</dbReference>
<evidence type="ECO:0000313" key="10">
    <source>
        <dbReference type="EMBL" id="QII11592.1"/>
    </source>
</evidence>
<dbReference type="Pfam" id="PF13662">
    <property type="entry name" value="Toprim_4"/>
    <property type="match status" value="1"/>
</dbReference>
<dbReference type="NCBIfam" id="TIGR00615">
    <property type="entry name" value="recR"/>
    <property type="match status" value="1"/>
</dbReference>
<dbReference type="InterPro" id="IPR023627">
    <property type="entry name" value="Rcmb_RecR"/>
</dbReference>
<dbReference type="EMBL" id="CT573071">
    <property type="protein sequence ID" value="CAJ74492.1"/>
    <property type="molecule type" value="Genomic_DNA"/>
</dbReference>
<dbReference type="Gene3D" id="3.40.1360.10">
    <property type="match status" value="1"/>
</dbReference>
<evidence type="ECO:0000313" key="13">
    <source>
        <dbReference type="Proteomes" id="UP000501926"/>
    </source>
</evidence>
<name>Q1Q3A9_KUEST</name>
<keyword evidence="12" id="KW-1185">Reference proteome</keyword>
<protein>
    <recommendedName>
        <fullName evidence="7">Recombination protein RecR</fullName>
    </recommendedName>
</protein>
<reference evidence="10 13" key="5">
    <citation type="submission" date="2020-02" db="EMBL/GenBank/DDBJ databases">
        <title>Newly sequenced genome of strain CSTR1 showed variability in Candidatus Kuenenia stuttgartiensis genomes.</title>
        <authorList>
            <person name="Ding C."/>
            <person name="Adrian L."/>
        </authorList>
    </citation>
    <scope>NUCLEOTIDE SEQUENCE [LARGE SCALE GENOMIC DNA]</scope>
    <source>
        <strain evidence="10 13">CSTR1</strain>
    </source>
</reference>
<dbReference type="EMBL" id="CP049055">
    <property type="protein sequence ID" value="QII11592.1"/>
    <property type="molecule type" value="Genomic_DNA"/>
</dbReference>
<evidence type="ECO:0000313" key="11">
    <source>
        <dbReference type="EMBL" id="SOH02702.1"/>
    </source>
</evidence>
<dbReference type="PANTHER" id="PTHR30446:SF0">
    <property type="entry name" value="RECOMBINATION PROTEIN RECR"/>
    <property type="match status" value="1"/>
</dbReference>
<sequence>MEDDSFIDLKEVCTLNTYPQTVNNLISEFGKMPGIGQKTAERLACYVLKQPVDDAMKLAYAIRDVKKYMKICTVCFNVSENSPCHICSNLRRDSSIICVVEQFADLLTIEKTGKYNGHYHILQGHISPLEGIDPDLLTIGRLLQRVKDGSVKEVILATNLNMEGDITAVYIHKQLQSFGVKVTRIARGLPTGSYLEYANTAIVADAVSDRNEMRN</sequence>
<dbReference type="Gene3D" id="1.10.8.420">
    <property type="entry name" value="RecR Domain 1"/>
    <property type="match status" value="1"/>
</dbReference>
<keyword evidence="4 7" id="KW-0862">Zinc</keyword>
<evidence type="ECO:0000313" key="9">
    <source>
        <dbReference type="EMBL" id="CAJ74492.1"/>
    </source>
</evidence>
<evidence type="ECO:0000256" key="5">
    <source>
        <dbReference type="ARBA" id="ARBA00023172"/>
    </source>
</evidence>
<dbReference type="AlphaFoldDB" id="Q1Q3A9"/>
<keyword evidence="5 7" id="KW-0233">DNA recombination</keyword>
<gene>
    <name evidence="7 9" type="primary">recR</name>
    <name evidence="10" type="ORF">KsCSTR_22130</name>
    <name evidence="11" type="ORF">KSMBR1_0182</name>
    <name evidence="9" type="ORF">kuste3729</name>
</gene>
<keyword evidence="3 7" id="KW-0863">Zinc-finger</keyword>
<dbReference type="Proteomes" id="UP000501926">
    <property type="component" value="Chromosome"/>
</dbReference>
<evidence type="ECO:0000256" key="1">
    <source>
        <dbReference type="ARBA" id="ARBA00022723"/>
    </source>
</evidence>
<dbReference type="GO" id="GO:0008270">
    <property type="term" value="F:zinc ion binding"/>
    <property type="evidence" value="ECO:0007669"/>
    <property type="project" value="UniProtKB-KW"/>
</dbReference>